<dbReference type="EMBL" id="PNIN01000006">
    <property type="protein sequence ID" value="PMP72984.1"/>
    <property type="molecule type" value="Genomic_DNA"/>
</dbReference>
<evidence type="ECO:0000256" key="6">
    <source>
        <dbReference type="HAMAP-Rule" id="MF_00479"/>
    </source>
</evidence>
<dbReference type="GO" id="GO:0005886">
    <property type="term" value="C:plasma membrane"/>
    <property type="evidence" value="ECO:0007669"/>
    <property type="project" value="UniProtKB-SubCell"/>
</dbReference>
<dbReference type="NCBIfam" id="TIGR01947">
    <property type="entry name" value="rnfG"/>
    <property type="match status" value="1"/>
</dbReference>
<dbReference type="SMART" id="SM00900">
    <property type="entry name" value="FMN_bind"/>
    <property type="match status" value="1"/>
</dbReference>
<evidence type="ECO:0000256" key="5">
    <source>
        <dbReference type="ARBA" id="ARBA00022982"/>
    </source>
</evidence>
<dbReference type="InterPro" id="IPR010209">
    <property type="entry name" value="Ion_transpt_RnfG/RsxG"/>
</dbReference>
<dbReference type="PANTHER" id="PTHR36118:SF1">
    <property type="entry name" value="ION-TRANSLOCATING OXIDOREDUCTASE COMPLEX SUBUNIT G"/>
    <property type="match status" value="1"/>
</dbReference>
<evidence type="ECO:0000256" key="1">
    <source>
        <dbReference type="ARBA" id="ARBA00022448"/>
    </source>
</evidence>
<keyword evidence="4 6" id="KW-0288">FMN</keyword>
<dbReference type="PIRSF" id="PIRSF006091">
    <property type="entry name" value="E_trnsport_RnfG"/>
    <property type="match status" value="1"/>
</dbReference>
<keyword evidence="6 7" id="KW-0812">Transmembrane</keyword>
<dbReference type="Proteomes" id="UP000242881">
    <property type="component" value="Unassembled WGS sequence"/>
</dbReference>
<gene>
    <name evidence="6" type="primary">rnfG</name>
    <name evidence="9" type="ORF">C0187_00400</name>
</gene>
<evidence type="ECO:0000313" key="9">
    <source>
        <dbReference type="EMBL" id="PMP72984.1"/>
    </source>
</evidence>
<dbReference type="Pfam" id="PF04205">
    <property type="entry name" value="FMN_bind"/>
    <property type="match status" value="1"/>
</dbReference>
<dbReference type="InterPro" id="IPR007329">
    <property type="entry name" value="FMN-bd"/>
</dbReference>
<feature type="modified residue" description="FMN phosphoryl threonine" evidence="6">
    <location>
        <position position="158"/>
    </location>
</feature>
<evidence type="ECO:0000256" key="2">
    <source>
        <dbReference type="ARBA" id="ARBA00022553"/>
    </source>
</evidence>
<evidence type="ECO:0000256" key="4">
    <source>
        <dbReference type="ARBA" id="ARBA00022643"/>
    </source>
</evidence>
<protein>
    <recommendedName>
        <fullName evidence="6">Ion-translocating oxidoreductase complex subunit G</fullName>
        <ecNumber evidence="6">7.-.-.-</ecNumber>
    </recommendedName>
    <alternativeName>
        <fullName evidence="6">Rnf electron transport complex subunit G</fullName>
    </alternativeName>
</protein>
<keyword evidence="6" id="KW-1278">Translocase</keyword>
<evidence type="ECO:0000256" key="7">
    <source>
        <dbReference type="SAM" id="Phobius"/>
    </source>
</evidence>
<keyword evidence="2 6" id="KW-0597">Phosphoprotein</keyword>
<dbReference type="EC" id="7.-.-.-" evidence="6"/>
<keyword evidence="6 7" id="KW-0472">Membrane</keyword>
<dbReference type="AlphaFoldDB" id="A0A2J6WRH4"/>
<evidence type="ECO:0000256" key="3">
    <source>
        <dbReference type="ARBA" id="ARBA00022630"/>
    </source>
</evidence>
<comment type="subunit">
    <text evidence="6">The complex is composed of six subunits: RnfA, RnfB, RnfC, RnfD, RnfE and RnfG.</text>
</comment>
<comment type="caution">
    <text evidence="9">The sequence shown here is derived from an EMBL/GenBank/DDBJ whole genome shotgun (WGS) entry which is preliminary data.</text>
</comment>
<keyword evidence="3 6" id="KW-0285">Flavoprotein</keyword>
<keyword evidence="6" id="KW-1003">Cell membrane</keyword>
<dbReference type="PANTHER" id="PTHR36118">
    <property type="entry name" value="ION-TRANSLOCATING OXIDOREDUCTASE COMPLEX SUBUNIT G"/>
    <property type="match status" value="1"/>
</dbReference>
<comment type="function">
    <text evidence="6">Part of a membrane-bound complex that couples electron transfer with translocation of ions across the membrane.</text>
</comment>
<sequence length="190" mass="20468">MKNNLNLIYIPAIVSAIAAFLLAFTFSSTKEKIEEAYRQEMLKALNIVLPKHNNKPDQEKVELEGKEVYIAKEDGSLVGFAIKSKSSKGYSGDIDILVGIDKSGKVSGVEILKHAETPGLGSKIETDSFKNSFKGLGKSDKIMVKKDGGIIDQFSGATISPRAVCEAVTEAVRFINDKVITNSKISGGGK</sequence>
<keyword evidence="5 6" id="KW-0249">Electron transport</keyword>
<proteinExistence type="inferred from homology"/>
<dbReference type="GO" id="GO:0022900">
    <property type="term" value="P:electron transport chain"/>
    <property type="evidence" value="ECO:0007669"/>
    <property type="project" value="UniProtKB-UniRule"/>
</dbReference>
<feature type="transmembrane region" description="Helical" evidence="7">
    <location>
        <begin position="6"/>
        <end position="26"/>
    </location>
</feature>
<organism evidence="9 10">
    <name type="scientific">Calditerrivibrio nitroreducens</name>
    <dbReference type="NCBI Taxonomy" id="477976"/>
    <lineage>
        <taxon>Bacteria</taxon>
        <taxon>Pseudomonadati</taxon>
        <taxon>Deferribacterota</taxon>
        <taxon>Deferribacteres</taxon>
        <taxon>Deferribacterales</taxon>
        <taxon>Calditerrivibrionaceae</taxon>
    </lineage>
</organism>
<reference evidence="9 10" key="1">
    <citation type="submission" date="2018-01" db="EMBL/GenBank/DDBJ databases">
        <title>Metagenomic assembled genomes from two thermal pools in the Uzon Caldera, Kamchatka, Russia.</title>
        <authorList>
            <person name="Wilkins L."/>
            <person name="Ettinger C."/>
        </authorList>
    </citation>
    <scope>NUCLEOTIDE SEQUENCE [LARGE SCALE GENOMIC DNA]</scope>
    <source>
        <strain evidence="9">ZAV-05</strain>
    </source>
</reference>
<name>A0A2J6WRH4_9BACT</name>
<keyword evidence="1 6" id="KW-0813">Transport</keyword>
<comment type="subcellular location">
    <subcellularLocation>
        <location evidence="6">Cell membrane</location>
        <topology evidence="6">Single-pass membrane protein</topology>
    </subcellularLocation>
</comment>
<feature type="domain" description="FMN-binding" evidence="8">
    <location>
        <begin position="89"/>
        <end position="175"/>
    </location>
</feature>
<keyword evidence="6 7" id="KW-1133">Transmembrane helix</keyword>
<dbReference type="RefSeq" id="WP_424606052.1">
    <property type="nucleotide sequence ID" value="NZ_JBNAVA010000010.1"/>
</dbReference>
<comment type="cofactor">
    <cofactor evidence="6">
        <name>FMN</name>
        <dbReference type="ChEBI" id="CHEBI:58210"/>
    </cofactor>
</comment>
<dbReference type="GO" id="GO:0010181">
    <property type="term" value="F:FMN binding"/>
    <property type="evidence" value="ECO:0007669"/>
    <property type="project" value="InterPro"/>
</dbReference>
<dbReference type="GO" id="GO:0009055">
    <property type="term" value="F:electron transfer activity"/>
    <property type="evidence" value="ECO:0007669"/>
    <property type="project" value="InterPro"/>
</dbReference>
<evidence type="ECO:0000313" key="10">
    <source>
        <dbReference type="Proteomes" id="UP000242881"/>
    </source>
</evidence>
<evidence type="ECO:0000259" key="8">
    <source>
        <dbReference type="SMART" id="SM00900"/>
    </source>
</evidence>
<dbReference type="HAMAP" id="MF_00479">
    <property type="entry name" value="RsxG_RnfG"/>
    <property type="match status" value="1"/>
</dbReference>
<accession>A0A2J6WRH4</accession>
<comment type="similarity">
    <text evidence="6">Belongs to the RnfG family.</text>
</comment>